<name>A0A8J3UVB1_9ACTN</name>
<dbReference type="AlphaFoldDB" id="A0A8J3UVB1"/>
<accession>A0A8J3UVB1</accession>
<proteinExistence type="predicted"/>
<protein>
    <submittedName>
        <fullName evidence="1">Uncharacterized protein</fullName>
    </submittedName>
</protein>
<evidence type="ECO:0000313" key="2">
    <source>
        <dbReference type="Proteomes" id="UP000644610"/>
    </source>
</evidence>
<comment type="caution">
    <text evidence="1">The sequence shown here is derived from an EMBL/GenBank/DDBJ whole genome shotgun (WGS) entry which is preliminary data.</text>
</comment>
<sequence>MKTFKKILAVVLIGFVIVYVVVFARDLLAWEKCADDVEEAVAETIMLGAPSSAECDAVRLQGSWTVIPMTSVAGSLVAGSASGFPRVPRLGLLLTAWVTPAGGLRPSVVVGPNAWETSPRPTPARHLDEQGIKHRSCRRVAARMTVRN</sequence>
<dbReference type="Proteomes" id="UP000644610">
    <property type="component" value="Unassembled WGS sequence"/>
</dbReference>
<evidence type="ECO:0000313" key="1">
    <source>
        <dbReference type="EMBL" id="GII50517.1"/>
    </source>
</evidence>
<keyword evidence="2" id="KW-1185">Reference proteome</keyword>
<dbReference type="RefSeq" id="WP_203980019.1">
    <property type="nucleotide sequence ID" value="NZ_BAAAKY010000029.1"/>
</dbReference>
<gene>
    <name evidence="1" type="ORF">Psi02_69410</name>
</gene>
<reference evidence="1" key="1">
    <citation type="submission" date="2021-01" db="EMBL/GenBank/DDBJ databases">
        <title>Whole genome shotgun sequence of Planotetraspora silvatica NBRC 100141.</title>
        <authorList>
            <person name="Komaki H."/>
            <person name="Tamura T."/>
        </authorList>
    </citation>
    <scope>NUCLEOTIDE SEQUENCE</scope>
    <source>
        <strain evidence="1">NBRC 100141</strain>
    </source>
</reference>
<dbReference type="EMBL" id="BOOQ01000053">
    <property type="protein sequence ID" value="GII50517.1"/>
    <property type="molecule type" value="Genomic_DNA"/>
</dbReference>
<organism evidence="1 2">
    <name type="scientific">Planotetraspora silvatica</name>
    <dbReference type="NCBI Taxonomy" id="234614"/>
    <lineage>
        <taxon>Bacteria</taxon>
        <taxon>Bacillati</taxon>
        <taxon>Actinomycetota</taxon>
        <taxon>Actinomycetes</taxon>
        <taxon>Streptosporangiales</taxon>
        <taxon>Streptosporangiaceae</taxon>
        <taxon>Planotetraspora</taxon>
    </lineage>
</organism>